<organism evidence="2 3">
    <name type="scientific">Lithospermum erythrorhizon</name>
    <name type="common">Purple gromwell</name>
    <name type="synonym">Lithospermum officinale var. erythrorhizon</name>
    <dbReference type="NCBI Taxonomy" id="34254"/>
    <lineage>
        <taxon>Eukaryota</taxon>
        <taxon>Viridiplantae</taxon>
        <taxon>Streptophyta</taxon>
        <taxon>Embryophyta</taxon>
        <taxon>Tracheophyta</taxon>
        <taxon>Spermatophyta</taxon>
        <taxon>Magnoliopsida</taxon>
        <taxon>eudicotyledons</taxon>
        <taxon>Gunneridae</taxon>
        <taxon>Pentapetalae</taxon>
        <taxon>asterids</taxon>
        <taxon>lamiids</taxon>
        <taxon>Boraginales</taxon>
        <taxon>Boraginaceae</taxon>
        <taxon>Boraginoideae</taxon>
        <taxon>Lithospermeae</taxon>
        <taxon>Lithospermum</taxon>
    </lineage>
</organism>
<sequence length="59" mass="6798">MVCIKDQALTTEEVEKIVGWAVNHHLMNNSDTSDEESKLLISSERFLLLSESFLDCWIQ</sequence>
<evidence type="ECO:0000313" key="2">
    <source>
        <dbReference type="EMBL" id="GAA0148942.1"/>
    </source>
</evidence>
<name>A0AAV3PB54_LITER</name>
<dbReference type="AlphaFoldDB" id="A0AAV3PB54"/>
<reference evidence="2 3" key="1">
    <citation type="submission" date="2024-01" db="EMBL/GenBank/DDBJ databases">
        <title>The complete chloroplast genome sequence of Lithospermum erythrorhizon: insights into the phylogenetic relationship among Boraginaceae species and the maternal lineages of purple gromwells.</title>
        <authorList>
            <person name="Okada T."/>
            <person name="Watanabe K."/>
        </authorList>
    </citation>
    <scope>NUCLEOTIDE SEQUENCE [LARGE SCALE GENOMIC DNA]</scope>
</reference>
<proteinExistence type="predicted"/>
<gene>
    <name evidence="2" type="ORF">LIER_08247</name>
</gene>
<accession>A0AAV3PB54</accession>
<evidence type="ECO:0000313" key="3">
    <source>
        <dbReference type="Proteomes" id="UP001454036"/>
    </source>
</evidence>
<comment type="caution">
    <text evidence="2">The sequence shown here is derived from an EMBL/GenBank/DDBJ whole genome shotgun (WGS) entry which is preliminary data.</text>
</comment>
<evidence type="ECO:0000259" key="1">
    <source>
        <dbReference type="Pfam" id="PF24933"/>
    </source>
</evidence>
<protein>
    <recommendedName>
        <fullName evidence="1">DUF7751 domain-containing protein</fullName>
    </recommendedName>
</protein>
<dbReference type="Proteomes" id="UP001454036">
    <property type="component" value="Unassembled WGS sequence"/>
</dbReference>
<feature type="domain" description="DUF7751" evidence="1">
    <location>
        <begin position="2"/>
        <end position="45"/>
    </location>
</feature>
<keyword evidence="3" id="KW-1185">Reference proteome</keyword>
<dbReference type="Pfam" id="PF24933">
    <property type="entry name" value="DUF7751"/>
    <property type="match status" value="1"/>
</dbReference>
<dbReference type="InterPro" id="IPR056653">
    <property type="entry name" value="DUF7751"/>
</dbReference>
<dbReference type="EMBL" id="BAABME010001324">
    <property type="protein sequence ID" value="GAA0148942.1"/>
    <property type="molecule type" value="Genomic_DNA"/>
</dbReference>